<sequence>MWCNFLQDIVLESLKRRLDHCCAVMRGDDSMGWWRTEHSSEELVNRIRTGQISLRKPRTLERDQKRVCGWRFPFGIGGF</sequence>
<keyword evidence="2" id="KW-1185">Reference proteome</keyword>
<name>A0ACB9BQV3_CICIN</name>
<accession>A0ACB9BQV3</accession>
<evidence type="ECO:0000313" key="2">
    <source>
        <dbReference type="Proteomes" id="UP001055811"/>
    </source>
</evidence>
<proteinExistence type="predicted"/>
<organism evidence="1 2">
    <name type="scientific">Cichorium intybus</name>
    <name type="common">Chicory</name>
    <dbReference type="NCBI Taxonomy" id="13427"/>
    <lineage>
        <taxon>Eukaryota</taxon>
        <taxon>Viridiplantae</taxon>
        <taxon>Streptophyta</taxon>
        <taxon>Embryophyta</taxon>
        <taxon>Tracheophyta</taxon>
        <taxon>Spermatophyta</taxon>
        <taxon>Magnoliopsida</taxon>
        <taxon>eudicotyledons</taxon>
        <taxon>Gunneridae</taxon>
        <taxon>Pentapetalae</taxon>
        <taxon>asterids</taxon>
        <taxon>campanulids</taxon>
        <taxon>Asterales</taxon>
        <taxon>Asteraceae</taxon>
        <taxon>Cichorioideae</taxon>
        <taxon>Cichorieae</taxon>
        <taxon>Cichoriinae</taxon>
        <taxon>Cichorium</taxon>
    </lineage>
</organism>
<gene>
    <name evidence="1" type="ORF">L2E82_36189</name>
</gene>
<reference evidence="2" key="1">
    <citation type="journal article" date="2022" name="Mol. Ecol. Resour.">
        <title>The genomes of chicory, endive, great burdock and yacon provide insights into Asteraceae palaeo-polyploidization history and plant inulin production.</title>
        <authorList>
            <person name="Fan W."/>
            <person name="Wang S."/>
            <person name="Wang H."/>
            <person name="Wang A."/>
            <person name="Jiang F."/>
            <person name="Liu H."/>
            <person name="Zhao H."/>
            <person name="Xu D."/>
            <person name="Zhang Y."/>
        </authorList>
    </citation>
    <scope>NUCLEOTIDE SEQUENCE [LARGE SCALE GENOMIC DNA]</scope>
    <source>
        <strain evidence="2">cv. Punajuju</strain>
    </source>
</reference>
<evidence type="ECO:0000313" key="1">
    <source>
        <dbReference type="EMBL" id="KAI3724414.1"/>
    </source>
</evidence>
<dbReference type="EMBL" id="CM042014">
    <property type="protein sequence ID" value="KAI3724414.1"/>
    <property type="molecule type" value="Genomic_DNA"/>
</dbReference>
<reference evidence="1 2" key="2">
    <citation type="journal article" date="2022" name="Mol. Ecol. Resour.">
        <title>The genomes of chicory, endive, great burdock and yacon provide insights into Asteraceae paleo-polyploidization history and plant inulin production.</title>
        <authorList>
            <person name="Fan W."/>
            <person name="Wang S."/>
            <person name="Wang H."/>
            <person name="Wang A."/>
            <person name="Jiang F."/>
            <person name="Liu H."/>
            <person name="Zhao H."/>
            <person name="Xu D."/>
            <person name="Zhang Y."/>
        </authorList>
    </citation>
    <scope>NUCLEOTIDE SEQUENCE [LARGE SCALE GENOMIC DNA]</scope>
    <source>
        <strain evidence="2">cv. Punajuju</strain>
        <tissue evidence="1">Leaves</tissue>
    </source>
</reference>
<protein>
    <submittedName>
        <fullName evidence="1">Uncharacterized protein</fullName>
    </submittedName>
</protein>
<comment type="caution">
    <text evidence="1">The sequence shown here is derived from an EMBL/GenBank/DDBJ whole genome shotgun (WGS) entry which is preliminary data.</text>
</comment>
<dbReference type="Proteomes" id="UP001055811">
    <property type="component" value="Linkage Group LG06"/>
</dbReference>